<keyword evidence="1" id="KW-0812">Transmembrane</keyword>
<dbReference type="InterPro" id="IPR010690">
    <property type="entry name" value="YqfD"/>
</dbReference>
<dbReference type="OrthoDB" id="1640349at2"/>
<dbReference type="RefSeq" id="WP_011066353.1">
    <property type="nucleotide sequence ID" value="NC_004193.1"/>
</dbReference>
<evidence type="ECO:0000313" key="3">
    <source>
        <dbReference type="Proteomes" id="UP000000822"/>
    </source>
</evidence>
<dbReference type="AlphaFoldDB" id="Q8EPX5"/>
<dbReference type="HOGENOM" id="CLU_050521_1_0_9"/>
<accession>Q8EPX5</accession>
<name>Q8EPX5_OCEIH</name>
<reference evidence="2 3" key="2">
    <citation type="journal article" date="2002" name="Nucleic Acids Res.">
        <title>Genome sequence of Oceanobacillus iheyensis isolated from the Iheya Ridge and its unexpected adaptive capabilities to extreme environments.</title>
        <authorList>
            <person name="Takami H."/>
            <person name="Takaki Y."/>
            <person name="Uchiyama I."/>
        </authorList>
    </citation>
    <scope>NUCLEOTIDE SEQUENCE [LARGE SCALE GENOMIC DNA]</scope>
    <source>
        <strain evidence="3">DSM 14371 / CIP 107618 / JCM 11309 / KCTC 3954 / HTE831</strain>
    </source>
</reference>
<dbReference type="NCBIfam" id="TIGR02876">
    <property type="entry name" value="spore_yqfD"/>
    <property type="match status" value="1"/>
</dbReference>
<dbReference type="EMBL" id="BA000028">
    <property type="protein sequence ID" value="BAC13912.1"/>
    <property type="molecule type" value="Genomic_DNA"/>
</dbReference>
<organism evidence="2 3">
    <name type="scientific">Oceanobacillus iheyensis (strain DSM 14371 / CIP 107618 / JCM 11309 / KCTC 3954 / HTE831)</name>
    <dbReference type="NCBI Taxonomy" id="221109"/>
    <lineage>
        <taxon>Bacteria</taxon>
        <taxon>Bacillati</taxon>
        <taxon>Bacillota</taxon>
        <taxon>Bacilli</taxon>
        <taxon>Bacillales</taxon>
        <taxon>Bacillaceae</taxon>
        <taxon>Oceanobacillus</taxon>
    </lineage>
</organism>
<keyword evidence="1" id="KW-0472">Membrane</keyword>
<keyword evidence="1" id="KW-1133">Transmembrane helix</keyword>
<feature type="transmembrane region" description="Helical" evidence="1">
    <location>
        <begin position="90"/>
        <end position="110"/>
    </location>
</feature>
<dbReference type="KEGG" id="oih:OB1956"/>
<evidence type="ECO:0000256" key="1">
    <source>
        <dbReference type="SAM" id="Phobius"/>
    </source>
</evidence>
<proteinExistence type="predicted"/>
<dbReference type="PIRSF" id="PIRSF029895">
    <property type="entry name" value="SpoIV"/>
    <property type="match status" value="1"/>
</dbReference>
<protein>
    <submittedName>
        <fullName evidence="2">Hypothetical conserved protein</fullName>
    </submittedName>
</protein>
<reference evidence="2 3" key="1">
    <citation type="journal article" date="2001" name="FEMS Microbiol. Lett.">
        <title>Oceanobacillus iheyensis gen. nov., sp. nov., a deep-sea extremely halotolerant and alkaliphilic species isolated from a depth of 1050 m on the Iheya Ridge.</title>
        <authorList>
            <person name="Lu J."/>
            <person name="Nogi Y."/>
            <person name="Takami H."/>
        </authorList>
    </citation>
    <scope>NUCLEOTIDE SEQUENCE [LARGE SCALE GENOMIC DNA]</scope>
    <source>
        <strain evidence="3">DSM 14371 / CIP 107618 / JCM 11309 / KCTC 3954 / HTE831</strain>
    </source>
</reference>
<sequence>MKRNYGKRIRGYVTVRVSGEKPELFFQKCANEGILVWDAKKISSKDCVAKLKLQDIKKLKQLRRRTLYKISFEERKGLPFGFARFLKKRFLVIGILVGVLFFLFLSNLLWSVNITGVPKEIEEKIKVQLDSYGIHSGVWLFSVDSPKDIQRNLLDDVPELLWAGVELRGTTLYLEGVEKLIVEELDPGEPGNIVAAKEGVITRMYVSKGEPVKQINDYVKPGDLLVSGDLSYEENQDEDESDSEKRKTPPITAEAEIFANTWYEVTLTVPLSYNYEQLTGKSKNKYYMKMGQLQLPIWGFRDPEFEQTQVELNEKPIQFLKWQLPISIIESEINEKQLYEGERTKEEAIDAGKKQAVKQLETELGPDAEILSEKVLHERIEHGKVKLIVYVSVEENIVKNEPIRQGD</sequence>
<keyword evidence="3" id="KW-1185">Reference proteome</keyword>
<dbReference type="PhylomeDB" id="Q8EPX5"/>
<gene>
    <name evidence="2" type="ordered locus">OB1956</name>
</gene>
<dbReference type="eggNOG" id="COG0561">
    <property type="taxonomic scope" value="Bacteria"/>
</dbReference>
<dbReference type="STRING" id="221109.gene:10734202"/>
<evidence type="ECO:0000313" key="2">
    <source>
        <dbReference type="EMBL" id="BAC13912.1"/>
    </source>
</evidence>
<dbReference type="Proteomes" id="UP000000822">
    <property type="component" value="Chromosome"/>
</dbReference>
<dbReference type="Pfam" id="PF06898">
    <property type="entry name" value="YqfD"/>
    <property type="match status" value="1"/>
</dbReference>